<accession>A0A9W7ZZ63</accession>
<proteinExistence type="predicted"/>
<sequence>MGHALSTSGIYDAEMGLILDIAFSMQLYNVETIQAVTSLWGIHLTSLIQAAVATLAPCRTPSDFPLSGLSEPAFGDFTVKTLPQLGMDLAEVEDIYPCLPIQEGMLLATLKDPAAYMVQSAYDIHGPLDQQRLQAAWEATFRHHATFRTRFLLGVADTAHPHLQLVSRRTDTRWTVADWSSVDIARAETEFMRTEREEGFSPDRPLVRFGLFRTDPERHRLIMSIHHAIIDGWSVGIYIQSLLRNYKGLGPQPTGHLRDLVSHVHSQDPVVAERYWTAYFDGVEQPSLLAEPHYAADPTILPTDINYYGWIDRVLDSTSDLLDFTMSQGMTPSTLLRAAMGIVLHRYTGLSDPVFGAVVSGRNIPVPTVESIVGTCINTIPCRVRLSGQTTVGELLQAVYADDKASYAFEHCHLTDIHRWSGLSAEQPLFNVLFIYENYPTTQADLDLPIELRPVHFRDPTDVPLTILAAMSGDAIILRASFLAHSFSHAFVDRFLDHLSNVLHSLAARSTDELVHTVNMLSSGEEDQLTSSWARNHQALAHAQPACQQFLARVNTSPGHVAVRDGDLQLSYGQLCQVAGRLAHELQQACACGPDRMIGVLADNSVELIVGQLAAWMTGSAFVVIAPDYPAERQQFILADAACVAVVGAPTNLACLGVNPRIPQLVIDVESHPAGTSATRVEQANIDPSSLALVVYTSGSTGQPKGVMIEHSGLAHYLAGFREVTTVTATSVVPTMLAPTFDVSVSEIWTTLTSGGTVAIARPGHYQPALALATRASFTPSLLALFEPADYPNLASVLVIGEACPASLVDKWAPYAEFINL</sequence>
<dbReference type="Gene3D" id="3.40.50.980">
    <property type="match status" value="2"/>
</dbReference>
<dbReference type="PANTHER" id="PTHR45527:SF1">
    <property type="entry name" value="FATTY ACID SYNTHASE"/>
    <property type="match status" value="1"/>
</dbReference>
<keyword evidence="2" id="KW-0597">Phosphoprotein</keyword>
<keyword evidence="1" id="KW-0596">Phosphopantetheine</keyword>
<dbReference type="GO" id="GO:0031177">
    <property type="term" value="F:phosphopantetheine binding"/>
    <property type="evidence" value="ECO:0007669"/>
    <property type="project" value="TreeGrafter"/>
</dbReference>
<evidence type="ECO:0000259" key="3">
    <source>
        <dbReference type="Pfam" id="PF00501"/>
    </source>
</evidence>
<comment type="caution">
    <text evidence="5">The sequence shown here is derived from an EMBL/GenBank/DDBJ whole genome shotgun (WGS) entry which is preliminary data.</text>
</comment>
<dbReference type="InterPro" id="IPR020845">
    <property type="entry name" value="AMP-binding_CS"/>
</dbReference>
<feature type="domain" description="AMP-dependent synthetase/ligase" evidence="3">
    <location>
        <begin position="552"/>
        <end position="813"/>
    </location>
</feature>
<dbReference type="Gene3D" id="3.30.559.10">
    <property type="entry name" value="Chloramphenicol acetyltransferase-like domain"/>
    <property type="match status" value="1"/>
</dbReference>
<evidence type="ECO:0000313" key="6">
    <source>
        <dbReference type="Proteomes" id="UP001150569"/>
    </source>
</evidence>
<organism evidence="5 6">
    <name type="scientific">Tieghemiomyces parasiticus</name>
    <dbReference type="NCBI Taxonomy" id="78921"/>
    <lineage>
        <taxon>Eukaryota</taxon>
        <taxon>Fungi</taxon>
        <taxon>Fungi incertae sedis</taxon>
        <taxon>Zoopagomycota</taxon>
        <taxon>Kickxellomycotina</taxon>
        <taxon>Dimargaritomycetes</taxon>
        <taxon>Dimargaritales</taxon>
        <taxon>Dimargaritaceae</taxon>
        <taxon>Tieghemiomyces</taxon>
    </lineage>
</organism>
<dbReference type="Pfam" id="PF00668">
    <property type="entry name" value="Condensation"/>
    <property type="match status" value="1"/>
</dbReference>
<dbReference type="OrthoDB" id="416786at2759"/>
<dbReference type="InterPro" id="IPR023213">
    <property type="entry name" value="CAT-like_dom_sf"/>
</dbReference>
<dbReference type="Proteomes" id="UP001150569">
    <property type="component" value="Unassembled WGS sequence"/>
</dbReference>
<dbReference type="GO" id="GO:0044550">
    <property type="term" value="P:secondary metabolite biosynthetic process"/>
    <property type="evidence" value="ECO:0007669"/>
    <property type="project" value="TreeGrafter"/>
</dbReference>
<evidence type="ECO:0000313" key="5">
    <source>
        <dbReference type="EMBL" id="KAJ1919217.1"/>
    </source>
</evidence>
<keyword evidence="6" id="KW-1185">Reference proteome</keyword>
<dbReference type="PROSITE" id="PS00455">
    <property type="entry name" value="AMP_BINDING"/>
    <property type="match status" value="1"/>
</dbReference>
<evidence type="ECO:0000256" key="1">
    <source>
        <dbReference type="ARBA" id="ARBA00022450"/>
    </source>
</evidence>
<dbReference type="SUPFAM" id="SSF56801">
    <property type="entry name" value="Acetyl-CoA synthetase-like"/>
    <property type="match status" value="1"/>
</dbReference>
<dbReference type="SUPFAM" id="SSF52777">
    <property type="entry name" value="CoA-dependent acyltransferases"/>
    <property type="match status" value="2"/>
</dbReference>
<dbReference type="EMBL" id="JANBPT010000479">
    <property type="protein sequence ID" value="KAJ1919217.1"/>
    <property type="molecule type" value="Genomic_DNA"/>
</dbReference>
<dbReference type="Pfam" id="PF00501">
    <property type="entry name" value="AMP-binding"/>
    <property type="match status" value="1"/>
</dbReference>
<dbReference type="AlphaFoldDB" id="A0A9W7ZZ63"/>
<dbReference type="GO" id="GO:0043041">
    <property type="term" value="P:amino acid activation for nonribosomal peptide biosynthetic process"/>
    <property type="evidence" value="ECO:0007669"/>
    <property type="project" value="TreeGrafter"/>
</dbReference>
<feature type="domain" description="Condensation" evidence="4">
    <location>
        <begin position="92"/>
        <end position="530"/>
    </location>
</feature>
<protein>
    <submittedName>
        <fullName evidence="5">Uncharacterized protein</fullName>
    </submittedName>
</protein>
<reference evidence="5" key="1">
    <citation type="submission" date="2022-07" db="EMBL/GenBank/DDBJ databases">
        <title>Phylogenomic reconstructions and comparative analyses of Kickxellomycotina fungi.</title>
        <authorList>
            <person name="Reynolds N.K."/>
            <person name="Stajich J.E."/>
            <person name="Barry K."/>
            <person name="Grigoriev I.V."/>
            <person name="Crous P."/>
            <person name="Smith M.E."/>
        </authorList>
    </citation>
    <scope>NUCLEOTIDE SEQUENCE</scope>
    <source>
        <strain evidence="5">RSA 861</strain>
    </source>
</reference>
<gene>
    <name evidence="5" type="ORF">IWQ60_007291</name>
</gene>
<evidence type="ECO:0000256" key="2">
    <source>
        <dbReference type="ARBA" id="ARBA00022553"/>
    </source>
</evidence>
<dbReference type="PANTHER" id="PTHR45527">
    <property type="entry name" value="NONRIBOSOMAL PEPTIDE SYNTHETASE"/>
    <property type="match status" value="1"/>
</dbReference>
<dbReference type="GO" id="GO:0003824">
    <property type="term" value="F:catalytic activity"/>
    <property type="evidence" value="ECO:0007669"/>
    <property type="project" value="InterPro"/>
</dbReference>
<evidence type="ECO:0000259" key="4">
    <source>
        <dbReference type="Pfam" id="PF00668"/>
    </source>
</evidence>
<dbReference type="InterPro" id="IPR000873">
    <property type="entry name" value="AMP-dep_synth/lig_dom"/>
</dbReference>
<dbReference type="GO" id="GO:0005737">
    <property type="term" value="C:cytoplasm"/>
    <property type="evidence" value="ECO:0007669"/>
    <property type="project" value="TreeGrafter"/>
</dbReference>
<dbReference type="Gene3D" id="3.30.559.30">
    <property type="entry name" value="Nonribosomal peptide synthetase, condensation domain"/>
    <property type="match status" value="1"/>
</dbReference>
<dbReference type="InterPro" id="IPR001242">
    <property type="entry name" value="Condensation_dom"/>
</dbReference>
<name>A0A9W7ZZ63_9FUNG</name>